<keyword evidence="2" id="KW-1185">Reference proteome</keyword>
<dbReference type="AlphaFoldDB" id="A0A9Q3F9R1"/>
<sequence>MKGALTTSFPISNSCTNIPAPLTCCQNPPSSKDIDKPSSLEDLVYLVHSLVQKLDSLTSAHARDLVELTNYCSQHPNPSSASQSRYSVYEKFLQAPHHLPNNGPTLLPDCFNYLRWLEAVNTTLFYIFESDNPINDFPAFLVGWPHSRNWAISRYLNGFLHPDVDPLSSGASAFFDTFQKGFSPGTASKN</sequence>
<dbReference type="Proteomes" id="UP000765509">
    <property type="component" value="Unassembled WGS sequence"/>
</dbReference>
<reference evidence="1" key="1">
    <citation type="submission" date="2021-03" db="EMBL/GenBank/DDBJ databases">
        <title>Draft genome sequence of rust myrtle Austropuccinia psidii MF-1, a brazilian biotype.</title>
        <authorList>
            <person name="Quecine M.C."/>
            <person name="Pachon D.M.R."/>
            <person name="Bonatelli M.L."/>
            <person name="Correr F.H."/>
            <person name="Franceschini L.M."/>
            <person name="Leite T.F."/>
            <person name="Margarido G.R.A."/>
            <person name="Almeida C.A."/>
            <person name="Ferrarezi J.A."/>
            <person name="Labate C.A."/>
        </authorList>
    </citation>
    <scope>NUCLEOTIDE SEQUENCE</scope>
    <source>
        <strain evidence="1">MF-1</strain>
    </source>
</reference>
<proteinExistence type="predicted"/>
<gene>
    <name evidence="1" type="ORF">O181_072592</name>
</gene>
<evidence type="ECO:0000313" key="2">
    <source>
        <dbReference type="Proteomes" id="UP000765509"/>
    </source>
</evidence>
<organism evidence="1 2">
    <name type="scientific">Austropuccinia psidii MF-1</name>
    <dbReference type="NCBI Taxonomy" id="1389203"/>
    <lineage>
        <taxon>Eukaryota</taxon>
        <taxon>Fungi</taxon>
        <taxon>Dikarya</taxon>
        <taxon>Basidiomycota</taxon>
        <taxon>Pucciniomycotina</taxon>
        <taxon>Pucciniomycetes</taxon>
        <taxon>Pucciniales</taxon>
        <taxon>Sphaerophragmiaceae</taxon>
        <taxon>Austropuccinia</taxon>
    </lineage>
</organism>
<accession>A0A9Q3F9R1</accession>
<dbReference type="EMBL" id="AVOT02038090">
    <property type="protein sequence ID" value="MBW0532877.1"/>
    <property type="molecule type" value="Genomic_DNA"/>
</dbReference>
<name>A0A9Q3F9R1_9BASI</name>
<comment type="caution">
    <text evidence="1">The sequence shown here is derived from an EMBL/GenBank/DDBJ whole genome shotgun (WGS) entry which is preliminary data.</text>
</comment>
<protein>
    <submittedName>
        <fullName evidence="1">Uncharacterized protein</fullName>
    </submittedName>
</protein>
<evidence type="ECO:0000313" key="1">
    <source>
        <dbReference type="EMBL" id="MBW0532877.1"/>
    </source>
</evidence>